<reference evidence="1 2" key="1">
    <citation type="journal article" date="2013" name="J. Biotechnol.">
        <title>Establishment and interpretation of the genome sequence of the phytopathogenic fungus Rhizoctonia solani AG1-IB isolate 7/3/14.</title>
        <authorList>
            <person name="Wibberg D.W."/>
            <person name="Jelonek L.J."/>
            <person name="Rupp O.R."/>
            <person name="Hennig M.H."/>
            <person name="Eikmeyer F.E."/>
            <person name="Goesmann A.G."/>
            <person name="Hartmann A.H."/>
            <person name="Borriss R.B."/>
            <person name="Grosch R.G."/>
            <person name="Puehler A.P."/>
            <person name="Schlueter A.S."/>
        </authorList>
    </citation>
    <scope>NUCLEOTIDE SEQUENCE [LARGE SCALE GENOMIC DNA]</scope>
    <source>
        <strain evidence="2">AG1-IB / isolate 7/3/14</strain>
    </source>
</reference>
<comment type="caution">
    <text evidence="1">The sequence shown here is derived from an EMBL/GenBank/DDBJ whole genome shotgun (WGS) entry which is preliminary data.</text>
</comment>
<dbReference type="SUPFAM" id="SSF53067">
    <property type="entry name" value="Actin-like ATPase domain"/>
    <property type="match status" value="1"/>
</dbReference>
<dbReference type="HOGENOM" id="CLU_1994159_0_0_1"/>
<accession>M5BI74</accession>
<evidence type="ECO:0000313" key="1">
    <source>
        <dbReference type="EMBL" id="CCO26743.1"/>
    </source>
</evidence>
<evidence type="ECO:0000313" key="2">
    <source>
        <dbReference type="Proteomes" id="UP000012065"/>
    </source>
</evidence>
<protein>
    <submittedName>
        <fullName evidence="1">Actin-related protein 5</fullName>
    </submittedName>
</protein>
<sequence length="125" mass="14286">MDNDRTLYIAAHNGPALSPMVPLEYRTDRPPIVIDNGATKFRYGFAGSDTGPYSWLNSSSRYRERKTNKPILLFGHSTNLDATSRAQSKQPYEGDLLLNFDAKMRSIMRLFIWELIPTPLSIRYS</sequence>
<dbReference type="Proteomes" id="UP000012065">
    <property type="component" value="Unassembled WGS sequence"/>
</dbReference>
<dbReference type="AlphaFoldDB" id="M5BI74"/>
<proteinExistence type="predicted"/>
<dbReference type="EMBL" id="CAOJ01000988">
    <property type="protein sequence ID" value="CCO26743.1"/>
    <property type="molecule type" value="Genomic_DNA"/>
</dbReference>
<name>M5BI74_THACB</name>
<dbReference type="InterPro" id="IPR043129">
    <property type="entry name" value="ATPase_NBD"/>
</dbReference>
<dbReference type="Gene3D" id="3.30.420.40">
    <property type="match status" value="1"/>
</dbReference>
<organism evidence="1 2">
    <name type="scientific">Thanatephorus cucumeris (strain AG1-IB / isolate 7/3/14)</name>
    <name type="common">Lettuce bottom rot fungus</name>
    <name type="synonym">Rhizoctonia solani</name>
    <dbReference type="NCBI Taxonomy" id="1108050"/>
    <lineage>
        <taxon>Eukaryota</taxon>
        <taxon>Fungi</taxon>
        <taxon>Dikarya</taxon>
        <taxon>Basidiomycota</taxon>
        <taxon>Agaricomycotina</taxon>
        <taxon>Agaricomycetes</taxon>
        <taxon>Cantharellales</taxon>
        <taxon>Ceratobasidiaceae</taxon>
        <taxon>Rhizoctonia</taxon>
        <taxon>Rhizoctonia solani AG-1</taxon>
    </lineage>
</organism>
<gene>
    <name evidence="1" type="primary">ARP16204</name>
    <name evidence="1" type="ORF">BN14_00774</name>
</gene>